<evidence type="ECO:0000313" key="2">
    <source>
        <dbReference type="EMBL" id="MPL94213.1"/>
    </source>
</evidence>
<name>A0A644VV26_9ZZZZ</name>
<dbReference type="EMBL" id="VSSQ01000418">
    <property type="protein sequence ID" value="MPL94213.1"/>
    <property type="molecule type" value="Genomic_DNA"/>
</dbReference>
<feature type="transmembrane region" description="Helical" evidence="1">
    <location>
        <begin position="16"/>
        <end position="37"/>
    </location>
</feature>
<proteinExistence type="predicted"/>
<protein>
    <submittedName>
        <fullName evidence="2">Uncharacterized protein</fullName>
    </submittedName>
</protein>
<organism evidence="2">
    <name type="scientific">bioreactor metagenome</name>
    <dbReference type="NCBI Taxonomy" id="1076179"/>
    <lineage>
        <taxon>unclassified sequences</taxon>
        <taxon>metagenomes</taxon>
        <taxon>ecological metagenomes</taxon>
    </lineage>
</organism>
<keyword evidence="1" id="KW-0472">Membrane</keyword>
<gene>
    <name evidence="2" type="ORF">SDC9_40363</name>
</gene>
<dbReference type="AlphaFoldDB" id="A0A644VV26"/>
<feature type="transmembrane region" description="Helical" evidence="1">
    <location>
        <begin position="49"/>
        <end position="70"/>
    </location>
</feature>
<reference evidence="2" key="1">
    <citation type="submission" date="2019-08" db="EMBL/GenBank/DDBJ databases">
        <authorList>
            <person name="Kucharzyk K."/>
            <person name="Murdoch R.W."/>
            <person name="Higgins S."/>
            <person name="Loffler F."/>
        </authorList>
    </citation>
    <scope>NUCLEOTIDE SEQUENCE</scope>
</reference>
<keyword evidence="1" id="KW-0812">Transmembrane</keyword>
<accession>A0A644VV26</accession>
<sequence length="161" mass="18838">MAGFNFTQYITRALKYAIYLGVVFVLIVSVFSLTSSGEFDYKNLFRPGTGYQLIIFFVVVSLIYPIFGFAKRKVYLNNGFANDRDKIMEIFTNSKYSVLSETPDSIKFKHNSPMLRLMRMYEDTITVNISDNPIIIEGLRKDVYRIARTIEWHIRDDRKED</sequence>
<evidence type="ECO:0000256" key="1">
    <source>
        <dbReference type="SAM" id="Phobius"/>
    </source>
</evidence>
<comment type="caution">
    <text evidence="2">The sequence shown here is derived from an EMBL/GenBank/DDBJ whole genome shotgun (WGS) entry which is preliminary data.</text>
</comment>
<keyword evidence="1" id="KW-1133">Transmembrane helix</keyword>